<dbReference type="PANTHER" id="PTHR35309:SF4">
    <property type="entry name" value="TOCOPHEROL CYCLASE"/>
    <property type="match status" value="1"/>
</dbReference>
<dbReference type="AlphaFoldDB" id="A0A7J7IGF5"/>
<dbReference type="InterPro" id="IPR025893">
    <property type="entry name" value="Tocopherol_cyclase"/>
</dbReference>
<keyword evidence="2" id="KW-1185">Reference proteome</keyword>
<evidence type="ECO:0008006" key="3">
    <source>
        <dbReference type="Google" id="ProtNLM"/>
    </source>
</evidence>
<reference evidence="1 2" key="1">
    <citation type="journal article" date="2020" name="J. Phycol.">
        <title>Comparative genome analysis reveals Cyanidiococcus gen. nov., a new extremophilic red algal genus sister to Cyanidioschyzon (Cyanidioschyzonaceae, Rhodophyta).</title>
        <authorList>
            <person name="Liu S.-L."/>
            <person name="Chiang Y.-R."/>
            <person name="Yoon H.S."/>
            <person name="Fu H.-Y."/>
        </authorList>
    </citation>
    <scope>NUCLEOTIDE SEQUENCE [LARGE SCALE GENOMIC DNA]</scope>
    <source>
        <strain evidence="1 2">THAL066</strain>
    </source>
</reference>
<dbReference type="Proteomes" id="UP000530660">
    <property type="component" value="Unassembled WGS sequence"/>
</dbReference>
<dbReference type="Pfam" id="PF14249">
    <property type="entry name" value="Tocopherol_cycl"/>
    <property type="match status" value="1"/>
</dbReference>
<dbReference type="SUPFAM" id="SSF159245">
    <property type="entry name" value="AttH-like"/>
    <property type="match status" value="1"/>
</dbReference>
<comment type="caution">
    <text evidence="1">The sequence shown here is derived from an EMBL/GenBank/DDBJ whole genome shotgun (WGS) entry which is preliminary data.</text>
</comment>
<dbReference type="EMBL" id="VWRR01000015">
    <property type="protein sequence ID" value="KAF6001371.1"/>
    <property type="molecule type" value="Genomic_DNA"/>
</dbReference>
<dbReference type="GO" id="GO:0009976">
    <property type="term" value="F:tocopherol cyclase activity"/>
    <property type="evidence" value="ECO:0007669"/>
    <property type="project" value="InterPro"/>
</dbReference>
<name>A0A7J7IGF5_9RHOD</name>
<organism evidence="1 2">
    <name type="scientific">Cyanidiococcus yangmingshanensis</name>
    <dbReference type="NCBI Taxonomy" id="2690220"/>
    <lineage>
        <taxon>Eukaryota</taxon>
        <taxon>Rhodophyta</taxon>
        <taxon>Bangiophyceae</taxon>
        <taxon>Cyanidiales</taxon>
        <taxon>Cyanidiaceae</taxon>
        <taxon>Cyanidiococcus</taxon>
    </lineage>
</organism>
<evidence type="ECO:0000313" key="1">
    <source>
        <dbReference type="EMBL" id="KAF6001371.1"/>
    </source>
</evidence>
<proteinExistence type="predicted"/>
<evidence type="ECO:0000313" key="2">
    <source>
        <dbReference type="Proteomes" id="UP000530660"/>
    </source>
</evidence>
<gene>
    <name evidence="1" type="ORF">F1559_003930</name>
</gene>
<dbReference type="OrthoDB" id="38968at2759"/>
<dbReference type="PANTHER" id="PTHR35309">
    <property type="match status" value="1"/>
</dbReference>
<accession>A0A7J7IGF5</accession>
<protein>
    <recommendedName>
        <fullName evidence="3">Tocopherol cyclase</fullName>
    </recommendedName>
</protein>
<sequence>MYSIEDGRTGRIQVLSSAGDELLVSRALADGFFPARCHLPTTGLRIGQWGRTSDLLSEERARHARSLAPTLFQRHILTGYQLSMQRHHGAVLAGDVDMELSQVSELRGNVACSFDMQLTPMLTWGLDGSRSTGTWLTRFQIFEPGWQIISAFALSTGTLQDWHGRVFRFDNAPTYIEKNWGSAFPSRWFWLQCNVFDEIREQTPASWPSESDTPLAMTGVGARRELCWPGQPGRVLTTETIGMIAFHWRGLFWEVCTLELSFHSLECSMGAMAH</sequence>